<dbReference type="GO" id="GO:0005829">
    <property type="term" value="C:cytosol"/>
    <property type="evidence" value="ECO:0007669"/>
    <property type="project" value="TreeGrafter"/>
</dbReference>
<dbReference type="Proteomes" id="UP000076717">
    <property type="component" value="Unassembled WGS sequence"/>
</dbReference>
<name>A0A162GU40_9MICO</name>
<feature type="region of interest" description="Disordered" evidence="1">
    <location>
        <begin position="1"/>
        <end position="22"/>
    </location>
</feature>
<reference evidence="4" key="2">
    <citation type="submission" date="2019-12" db="EMBL/GenBank/DDBJ databases">
        <title>Complete and Draft Genome Sequences of New Strains and Members of Some Known Species of the Genus Rathayibacter isolated from Plants.</title>
        <authorList>
            <person name="Tarlachkov S.V."/>
            <person name="Starodumova I.P."/>
            <person name="Dorofeeva L.V."/>
            <person name="Prisyazhnaya N.V."/>
            <person name="Leyn S.A."/>
            <person name="Zlamal J.E."/>
            <person name="Elane M.L."/>
            <person name="Osterman A.L."/>
            <person name="Nadler S.A."/>
            <person name="Subbotin S.A."/>
            <person name="Evtushenko L.I."/>
        </authorList>
    </citation>
    <scope>NUCLEOTIDE SEQUENCE</scope>
    <source>
        <strain evidence="4">VKM Ac-2761</strain>
    </source>
</reference>
<reference evidence="3 5" key="1">
    <citation type="submission" date="2015-08" db="EMBL/GenBank/DDBJ databases">
        <title>Draft Genome Sequence of Rathayibacter sp. Strain VKM Ac-2596 Isolated from Leaf Gall Induced by Plant-Parasitic Nematodes.</title>
        <authorList>
            <person name="Vasilenko O.V."/>
            <person name="Starodumova I.P."/>
            <person name="Tarlachkov S.V."/>
            <person name="Dorofeeva L.V."/>
            <person name="Evtushenko L.I."/>
        </authorList>
    </citation>
    <scope>NUCLEOTIDE SEQUENCE [LARGE SCALE GENOMIC DNA]</scope>
    <source>
        <strain evidence="3 5">VKM Ac-2596</strain>
    </source>
</reference>
<dbReference type="OrthoDB" id="9768793at2"/>
<gene>
    <name evidence="3" type="primary">yhdN_1</name>
    <name evidence="3" type="ORF">ACH61_00268</name>
    <name evidence="4" type="ORF">GSU10_05535</name>
</gene>
<dbReference type="AlphaFoldDB" id="A0A162GU40"/>
<dbReference type="Pfam" id="PF00248">
    <property type="entry name" value="Aldo_ket_red"/>
    <property type="match status" value="1"/>
</dbReference>
<dbReference type="EMBL" id="LIIN01000004">
    <property type="protein sequence ID" value="KZX22638.1"/>
    <property type="molecule type" value="Genomic_DNA"/>
</dbReference>
<dbReference type="PATRIC" id="fig|1671680.3.peg.283"/>
<dbReference type="Proteomes" id="UP000465031">
    <property type="component" value="Chromosome"/>
</dbReference>
<feature type="compositionally biased region" description="Pro residues" evidence="1">
    <location>
        <begin position="1"/>
        <end position="14"/>
    </location>
</feature>
<dbReference type="PANTHER" id="PTHR43364:SF6">
    <property type="entry name" value="OXIDOREDUCTASE-RELATED"/>
    <property type="match status" value="1"/>
</dbReference>
<keyword evidence="3" id="KW-0560">Oxidoreductase</keyword>
<keyword evidence="5" id="KW-1185">Reference proteome</keyword>
<dbReference type="KEGG" id="rte:GSU10_05535"/>
<organism evidence="3 5">
    <name type="scientific">Rathayibacter tanaceti</name>
    <dbReference type="NCBI Taxonomy" id="1671680"/>
    <lineage>
        <taxon>Bacteria</taxon>
        <taxon>Bacillati</taxon>
        <taxon>Actinomycetota</taxon>
        <taxon>Actinomycetes</taxon>
        <taxon>Micrococcales</taxon>
        <taxon>Microbacteriaceae</taxon>
        <taxon>Rathayibacter</taxon>
    </lineage>
</organism>
<sequence>MTDPTPPAAEPETPPLSRTLGRTGLPVHPLALDGSVFGWAAGIGDTTEVLDAFGRLGGTLISTADHYATGRSEYMIGRWLESSGLRDRMLIATKVGRHPDAPGLAPEDVRLAVEGSLERLGTRIDLLSFDSEDPEIPIGESLAAVAPFLADGSVGAVGASHFSGPALAAAQEAATAFALPAFSAVVAEYSLMERKDYEVDVAPEVVRLGLGTLARLPLASGFLTGALRNRSDEPESAMFEAGLDYIGRHGTRVLGAVDEIAAALGAETATVALAWVLSHQEVSAAIVRARSAAELESLFEAASLPLTRSDIAQLDRVSA</sequence>
<dbReference type="Gene3D" id="3.20.20.100">
    <property type="entry name" value="NADP-dependent oxidoreductase domain"/>
    <property type="match status" value="1"/>
</dbReference>
<dbReference type="InterPro" id="IPR050523">
    <property type="entry name" value="AKR_Detox_Biosynth"/>
</dbReference>
<feature type="domain" description="NADP-dependent oxidoreductase" evidence="2">
    <location>
        <begin position="47"/>
        <end position="317"/>
    </location>
</feature>
<dbReference type="InterPro" id="IPR023210">
    <property type="entry name" value="NADP_OxRdtase_dom"/>
</dbReference>
<evidence type="ECO:0000313" key="5">
    <source>
        <dbReference type="Proteomes" id="UP000076717"/>
    </source>
</evidence>
<proteinExistence type="predicted"/>
<dbReference type="EMBL" id="CP047186">
    <property type="protein sequence ID" value="QHC55149.1"/>
    <property type="molecule type" value="Genomic_DNA"/>
</dbReference>
<dbReference type="EC" id="1.1.1.-" evidence="3"/>
<evidence type="ECO:0000259" key="2">
    <source>
        <dbReference type="Pfam" id="PF00248"/>
    </source>
</evidence>
<evidence type="ECO:0000313" key="4">
    <source>
        <dbReference type="EMBL" id="QHC55149.1"/>
    </source>
</evidence>
<dbReference type="SUPFAM" id="SSF51430">
    <property type="entry name" value="NAD(P)-linked oxidoreductase"/>
    <property type="match status" value="1"/>
</dbReference>
<accession>A0A162GU40</accession>
<dbReference type="InterPro" id="IPR036812">
    <property type="entry name" value="NAD(P)_OxRdtase_dom_sf"/>
</dbReference>
<dbReference type="PANTHER" id="PTHR43364">
    <property type="entry name" value="NADH-SPECIFIC METHYLGLYOXAL REDUCTASE-RELATED"/>
    <property type="match status" value="1"/>
</dbReference>
<evidence type="ECO:0000256" key="1">
    <source>
        <dbReference type="SAM" id="MobiDB-lite"/>
    </source>
</evidence>
<evidence type="ECO:0000313" key="6">
    <source>
        <dbReference type="Proteomes" id="UP000465031"/>
    </source>
</evidence>
<protein>
    <submittedName>
        <fullName evidence="4">Aldo/keto reductase</fullName>
    </submittedName>
    <submittedName>
        <fullName evidence="3">General stress protein 69</fullName>
        <ecNumber evidence="3">1.1.1.-</ecNumber>
    </submittedName>
</protein>
<dbReference type="RefSeq" id="WP_068207558.1">
    <property type="nucleotide sequence ID" value="NZ_CP047186.1"/>
</dbReference>
<dbReference type="GO" id="GO:0016491">
    <property type="term" value="F:oxidoreductase activity"/>
    <property type="evidence" value="ECO:0007669"/>
    <property type="project" value="UniProtKB-KW"/>
</dbReference>
<reference evidence="6" key="3">
    <citation type="submission" date="2019-12" db="EMBL/GenBank/DDBJ databases">
        <title>Complete and draft genome sequences of new strains and members of some known species of the genus Rathayibacter isolated from plants.</title>
        <authorList>
            <person name="Tarlachkov S.V."/>
            <person name="Starodumova I.P."/>
            <person name="Dorofeeva L.V."/>
            <person name="Prisyazhnaya N.V."/>
            <person name="Leyn S."/>
            <person name="Zlamal J."/>
            <person name="Elan M."/>
            <person name="Osterman A.L."/>
            <person name="Nadler S."/>
            <person name="Subbotin S.A."/>
            <person name="Evtushenko L.I."/>
        </authorList>
    </citation>
    <scope>NUCLEOTIDE SEQUENCE [LARGE SCALE GENOMIC DNA]</scope>
    <source>
        <strain evidence="6">VKM Ac-2761</strain>
    </source>
</reference>
<evidence type="ECO:0000313" key="3">
    <source>
        <dbReference type="EMBL" id="KZX22638.1"/>
    </source>
</evidence>